<keyword evidence="3" id="KW-0597">Phosphoprotein</keyword>
<evidence type="ECO:0000256" key="9">
    <source>
        <dbReference type="SAM" id="Coils"/>
    </source>
</evidence>
<evidence type="ECO:0000313" key="11">
    <source>
        <dbReference type="EMBL" id="PST82794.1"/>
    </source>
</evidence>
<protein>
    <recommendedName>
        <fullName evidence="2">histidine kinase</fullName>
        <ecNumber evidence="2">2.7.13.3</ecNumber>
    </recommendedName>
</protein>
<evidence type="ECO:0000313" key="12">
    <source>
        <dbReference type="Proteomes" id="UP000240912"/>
    </source>
</evidence>
<dbReference type="PROSITE" id="PS50112">
    <property type="entry name" value="PAS"/>
    <property type="match status" value="1"/>
</dbReference>
<dbReference type="EC" id="2.7.13.3" evidence="2"/>
<dbReference type="CDD" id="cd16917">
    <property type="entry name" value="HATPase_UhpB-NarQ-NarX-like"/>
    <property type="match status" value="1"/>
</dbReference>
<dbReference type="SMART" id="SM00091">
    <property type="entry name" value="PAS"/>
    <property type="match status" value="2"/>
</dbReference>
<comment type="catalytic activity">
    <reaction evidence="1">
        <text>ATP + protein L-histidine = ADP + protein N-phospho-L-histidine.</text>
        <dbReference type="EC" id="2.7.13.3"/>
    </reaction>
</comment>
<dbReference type="EMBL" id="PYLS01000005">
    <property type="protein sequence ID" value="PST82794.1"/>
    <property type="molecule type" value="Genomic_DNA"/>
</dbReference>
<dbReference type="PANTHER" id="PTHR24421">
    <property type="entry name" value="NITRATE/NITRITE SENSOR PROTEIN NARX-RELATED"/>
    <property type="match status" value="1"/>
</dbReference>
<keyword evidence="5" id="KW-0547">Nucleotide-binding</keyword>
<proteinExistence type="predicted"/>
<reference evidence="11 12" key="1">
    <citation type="submission" date="2018-03" db="EMBL/GenBank/DDBJ databases">
        <authorList>
            <person name="Keele B.F."/>
        </authorList>
    </citation>
    <scope>NUCLEOTIDE SEQUENCE [LARGE SCALE GENOMIC DNA]</scope>
    <source>
        <strain evidence="11 12">YL28-9</strain>
    </source>
</reference>
<dbReference type="GO" id="GO:0000155">
    <property type="term" value="F:phosphorelay sensor kinase activity"/>
    <property type="evidence" value="ECO:0007669"/>
    <property type="project" value="InterPro"/>
</dbReference>
<dbReference type="GO" id="GO:0046983">
    <property type="term" value="F:protein dimerization activity"/>
    <property type="evidence" value="ECO:0007669"/>
    <property type="project" value="InterPro"/>
</dbReference>
<evidence type="ECO:0000256" key="3">
    <source>
        <dbReference type="ARBA" id="ARBA00022553"/>
    </source>
</evidence>
<evidence type="ECO:0000256" key="8">
    <source>
        <dbReference type="ARBA" id="ARBA00023012"/>
    </source>
</evidence>
<dbReference type="SUPFAM" id="SSF55785">
    <property type="entry name" value="PYP-like sensor domain (PAS domain)"/>
    <property type="match status" value="1"/>
</dbReference>
<dbReference type="Gene3D" id="3.30.450.20">
    <property type="entry name" value="PAS domain"/>
    <property type="match status" value="2"/>
</dbReference>
<dbReference type="GO" id="GO:0016020">
    <property type="term" value="C:membrane"/>
    <property type="evidence" value="ECO:0007669"/>
    <property type="project" value="InterPro"/>
</dbReference>
<dbReference type="Gene3D" id="3.30.565.10">
    <property type="entry name" value="Histidine kinase-like ATPase, C-terminal domain"/>
    <property type="match status" value="1"/>
</dbReference>
<feature type="coiled-coil region" evidence="9">
    <location>
        <begin position="46"/>
        <end position="73"/>
    </location>
</feature>
<dbReference type="Gene3D" id="1.20.5.1930">
    <property type="match status" value="1"/>
</dbReference>
<dbReference type="PANTHER" id="PTHR24421:SF10">
    <property type="entry name" value="NITRATE_NITRITE SENSOR PROTEIN NARQ"/>
    <property type="match status" value="1"/>
</dbReference>
<dbReference type="Pfam" id="PF07730">
    <property type="entry name" value="HisKA_3"/>
    <property type="match status" value="1"/>
</dbReference>
<dbReference type="Proteomes" id="UP000240912">
    <property type="component" value="Unassembled WGS sequence"/>
</dbReference>
<dbReference type="Pfam" id="PF02518">
    <property type="entry name" value="HATPase_c"/>
    <property type="match status" value="1"/>
</dbReference>
<evidence type="ECO:0000256" key="2">
    <source>
        <dbReference type="ARBA" id="ARBA00012438"/>
    </source>
</evidence>
<keyword evidence="7" id="KW-0067">ATP-binding</keyword>
<dbReference type="InterPro" id="IPR036890">
    <property type="entry name" value="HATPase_C_sf"/>
</dbReference>
<name>A0A2T3HK33_9SPHI</name>
<evidence type="ECO:0000256" key="6">
    <source>
        <dbReference type="ARBA" id="ARBA00022777"/>
    </source>
</evidence>
<keyword evidence="4" id="KW-0808">Transferase</keyword>
<dbReference type="Pfam" id="PF00989">
    <property type="entry name" value="PAS"/>
    <property type="match status" value="1"/>
</dbReference>
<dbReference type="InterPro" id="IPR035965">
    <property type="entry name" value="PAS-like_dom_sf"/>
</dbReference>
<dbReference type="GO" id="GO:0006355">
    <property type="term" value="P:regulation of DNA-templated transcription"/>
    <property type="evidence" value="ECO:0007669"/>
    <property type="project" value="InterPro"/>
</dbReference>
<dbReference type="InterPro" id="IPR000014">
    <property type="entry name" value="PAS"/>
</dbReference>
<dbReference type="OrthoDB" id="5401121at2"/>
<accession>A0A2T3HK33</accession>
<dbReference type="AlphaFoldDB" id="A0A2T3HK33"/>
<evidence type="ECO:0000256" key="7">
    <source>
        <dbReference type="ARBA" id="ARBA00022840"/>
    </source>
</evidence>
<organism evidence="11 12">
    <name type="scientific">Pedobacter yulinensis</name>
    <dbReference type="NCBI Taxonomy" id="2126353"/>
    <lineage>
        <taxon>Bacteria</taxon>
        <taxon>Pseudomonadati</taxon>
        <taxon>Bacteroidota</taxon>
        <taxon>Sphingobacteriia</taxon>
        <taxon>Sphingobacteriales</taxon>
        <taxon>Sphingobacteriaceae</taxon>
        <taxon>Pedobacter</taxon>
    </lineage>
</organism>
<evidence type="ECO:0000259" key="10">
    <source>
        <dbReference type="PROSITE" id="PS50112"/>
    </source>
</evidence>
<keyword evidence="6" id="KW-0418">Kinase</keyword>
<dbReference type="InterPro" id="IPR013767">
    <property type="entry name" value="PAS_fold"/>
</dbReference>
<dbReference type="NCBIfam" id="TIGR00229">
    <property type="entry name" value="sensory_box"/>
    <property type="match status" value="1"/>
</dbReference>
<dbReference type="SUPFAM" id="SSF55874">
    <property type="entry name" value="ATPase domain of HSP90 chaperone/DNA topoisomerase II/histidine kinase"/>
    <property type="match status" value="1"/>
</dbReference>
<keyword evidence="9" id="KW-0175">Coiled coil</keyword>
<evidence type="ECO:0000256" key="4">
    <source>
        <dbReference type="ARBA" id="ARBA00022679"/>
    </source>
</evidence>
<comment type="caution">
    <text evidence="11">The sequence shown here is derived from an EMBL/GenBank/DDBJ whole genome shotgun (WGS) entry which is preliminary data.</text>
</comment>
<keyword evidence="12" id="KW-1185">Reference proteome</keyword>
<feature type="domain" description="PAS" evidence="10">
    <location>
        <begin position="70"/>
        <end position="140"/>
    </location>
</feature>
<dbReference type="InterPro" id="IPR050482">
    <property type="entry name" value="Sensor_HK_TwoCompSys"/>
</dbReference>
<gene>
    <name evidence="11" type="ORF">C7T94_09120</name>
</gene>
<evidence type="ECO:0000256" key="5">
    <source>
        <dbReference type="ARBA" id="ARBA00022741"/>
    </source>
</evidence>
<dbReference type="SMART" id="SM00387">
    <property type="entry name" value="HATPase_c"/>
    <property type="match status" value="1"/>
</dbReference>
<keyword evidence="8" id="KW-0902">Two-component regulatory system</keyword>
<dbReference type="GO" id="GO:0005524">
    <property type="term" value="F:ATP binding"/>
    <property type="evidence" value="ECO:0007669"/>
    <property type="project" value="UniProtKB-KW"/>
</dbReference>
<dbReference type="InterPro" id="IPR003594">
    <property type="entry name" value="HATPase_dom"/>
</dbReference>
<dbReference type="CDD" id="cd00130">
    <property type="entry name" value="PAS"/>
    <property type="match status" value="1"/>
</dbReference>
<dbReference type="InterPro" id="IPR011712">
    <property type="entry name" value="Sig_transdc_His_kin_sub3_dim/P"/>
</dbReference>
<evidence type="ECO:0000256" key="1">
    <source>
        <dbReference type="ARBA" id="ARBA00000085"/>
    </source>
</evidence>
<sequence length="528" mass="58733">MKDPKKNAAQKNLGKLQSQTMAVPNKFAPDSSLADQERVAHMFQELQTYQVELQMQNDELMLANEQLELQQQRFAGIYDLAPVGYIITGLKGEIEELNSAAADLFGRTKGELIGKRLYNLIFEEERNVYYLFLKKLVSSGVKENCQFRVQTQGRGQVFVQAEGIVIRAVNQCYIALTDITSTILVKQDLMKTSHRLALALDASNSGAWELNVSDMTFVFDQILARKLGVIPQKSIDFQVVAAMLDPADRPRFEQDCKTALFDLRIDATYCFDCDLLAGRYIWVNGSLGENFGGQQILSGIMTDVTEQKARQTQEEKVAGEHLRALVMARHAAEEKERNRISAALHDSVSQLLYGIQIKLGQVTGKKSEAALKEIKQLMQQAIRLTRNISFELAPSILIDFGLPAAVEELATRLSNAGLQIRARLVGFNSRLSPALETNIFRVVLELVNNCIKHASATQVDIMLRQTSAKIEIYVTDDGTGFITTLHEARVPGSGLDGIDNRIGLYGGNMQITRAVKTGTTVRIEIDNT</sequence>